<dbReference type="InterPro" id="IPR024478">
    <property type="entry name" value="HlyB_4HB_MCP"/>
</dbReference>
<gene>
    <name evidence="3" type="ORF">Aco03nite_095980</name>
</gene>
<reference evidence="3 4" key="1">
    <citation type="submission" date="2021-01" db="EMBL/GenBank/DDBJ databases">
        <title>Whole genome shotgun sequence of Actinoplanes couchii NBRC 106145.</title>
        <authorList>
            <person name="Komaki H."/>
            <person name="Tamura T."/>
        </authorList>
    </citation>
    <scope>NUCLEOTIDE SEQUENCE [LARGE SCALE GENOMIC DNA]</scope>
    <source>
        <strain evidence="3 4">NBRC 106145</strain>
    </source>
</reference>
<feature type="transmembrane region" description="Helical" evidence="1">
    <location>
        <begin position="12"/>
        <end position="35"/>
    </location>
</feature>
<keyword evidence="1" id="KW-0812">Transmembrane</keyword>
<keyword evidence="4" id="KW-1185">Reference proteome</keyword>
<name>A0ABQ3XRQ4_9ACTN</name>
<feature type="domain" description="Chemotaxis methyl-accepting receptor HlyB-like 4HB MCP" evidence="2">
    <location>
        <begin position="12"/>
        <end position="60"/>
    </location>
</feature>
<comment type="caution">
    <text evidence="3">The sequence shown here is derived from an EMBL/GenBank/DDBJ whole genome shotgun (WGS) entry which is preliminary data.</text>
</comment>
<sequence length="62" mass="6787">MSPGRWFADRPVSMKIMTVVAVVAVATLSIAYTGFTRLQTLDTKSRLLYTDSINPLVDLAAL</sequence>
<keyword evidence="1" id="KW-0472">Membrane</keyword>
<evidence type="ECO:0000313" key="4">
    <source>
        <dbReference type="Proteomes" id="UP000612282"/>
    </source>
</evidence>
<keyword evidence="1" id="KW-1133">Transmembrane helix</keyword>
<evidence type="ECO:0000313" key="3">
    <source>
        <dbReference type="EMBL" id="GID61194.1"/>
    </source>
</evidence>
<proteinExistence type="predicted"/>
<accession>A0ABQ3XRQ4</accession>
<dbReference type="EMBL" id="BOMG01000120">
    <property type="protein sequence ID" value="GID61194.1"/>
    <property type="molecule type" value="Genomic_DNA"/>
</dbReference>
<protein>
    <recommendedName>
        <fullName evidence="2">Chemotaxis methyl-accepting receptor HlyB-like 4HB MCP domain-containing protein</fullName>
    </recommendedName>
</protein>
<dbReference type="Proteomes" id="UP000612282">
    <property type="component" value="Unassembled WGS sequence"/>
</dbReference>
<evidence type="ECO:0000256" key="1">
    <source>
        <dbReference type="SAM" id="Phobius"/>
    </source>
</evidence>
<evidence type="ECO:0000259" key="2">
    <source>
        <dbReference type="Pfam" id="PF12729"/>
    </source>
</evidence>
<dbReference type="RefSeq" id="WP_373872697.1">
    <property type="nucleotide sequence ID" value="NZ_BAAAQE010000050.1"/>
</dbReference>
<organism evidence="3 4">
    <name type="scientific">Actinoplanes couchii</name>
    <dbReference type="NCBI Taxonomy" id="403638"/>
    <lineage>
        <taxon>Bacteria</taxon>
        <taxon>Bacillati</taxon>
        <taxon>Actinomycetota</taxon>
        <taxon>Actinomycetes</taxon>
        <taxon>Micromonosporales</taxon>
        <taxon>Micromonosporaceae</taxon>
        <taxon>Actinoplanes</taxon>
    </lineage>
</organism>
<dbReference type="Pfam" id="PF12729">
    <property type="entry name" value="4HB_MCP_1"/>
    <property type="match status" value="1"/>
</dbReference>